<keyword evidence="1" id="KW-0732">Signal</keyword>
<dbReference type="Gene3D" id="2.60.120.560">
    <property type="entry name" value="Exo-inulinase, domain 1"/>
    <property type="match status" value="1"/>
</dbReference>
<dbReference type="EMBL" id="JAPOHD010000002">
    <property type="protein sequence ID" value="MCY1718757.1"/>
    <property type="molecule type" value="Genomic_DNA"/>
</dbReference>
<proteinExistence type="predicted"/>
<dbReference type="RefSeq" id="WP_343331096.1">
    <property type="nucleotide sequence ID" value="NZ_JAPOHD010000002.1"/>
</dbReference>
<dbReference type="GO" id="GO:0016787">
    <property type="term" value="F:hydrolase activity"/>
    <property type="evidence" value="ECO:0007669"/>
    <property type="project" value="InterPro"/>
</dbReference>
<organism evidence="3 4">
    <name type="scientific">Draconibacterium aestuarii</name>
    <dbReference type="NCBI Taxonomy" id="2998507"/>
    <lineage>
        <taxon>Bacteria</taxon>
        <taxon>Pseudomonadati</taxon>
        <taxon>Bacteroidota</taxon>
        <taxon>Bacteroidia</taxon>
        <taxon>Marinilabiliales</taxon>
        <taxon>Prolixibacteraceae</taxon>
        <taxon>Draconibacterium</taxon>
    </lineage>
</organism>
<keyword evidence="4" id="KW-1185">Reference proteome</keyword>
<dbReference type="PROSITE" id="PS51257">
    <property type="entry name" value="PROKAR_LIPOPROTEIN"/>
    <property type="match status" value="1"/>
</dbReference>
<dbReference type="AlphaFoldDB" id="A0A9X3F2P3"/>
<evidence type="ECO:0000259" key="2">
    <source>
        <dbReference type="Pfam" id="PF06439"/>
    </source>
</evidence>
<dbReference type="InterPro" id="IPR010496">
    <property type="entry name" value="AL/BT2_dom"/>
</dbReference>
<evidence type="ECO:0000256" key="1">
    <source>
        <dbReference type="SAM" id="SignalP"/>
    </source>
</evidence>
<dbReference type="Proteomes" id="UP001145087">
    <property type="component" value="Unassembled WGS sequence"/>
</dbReference>
<comment type="caution">
    <text evidence="3">The sequence shown here is derived from an EMBL/GenBank/DDBJ whole genome shotgun (WGS) entry which is preliminary data.</text>
</comment>
<protein>
    <submittedName>
        <fullName evidence="3">DUF1080 domain-containing protein</fullName>
    </submittedName>
</protein>
<accession>A0A9X3F2P3</accession>
<name>A0A9X3F2P3_9BACT</name>
<feature type="chain" id="PRO_5040758580" evidence="1">
    <location>
        <begin position="25"/>
        <end position="276"/>
    </location>
</feature>
<dbReference type="Pfam" id="PF06439">
    <property type="entry name" value="3keto-disac_hyd"/>
    <property type="match status" value="1"/>
</dbReference>
<sequence length="276" mass="31432">MRTFLTTSKIIVFALALLLSACNSKPKGQDSSETEANKSGENWIQLFNGKDLNDWDIKFKGEEMGVNYNTTFRVEDGLLRVSYENWDEWNGKFGHIFYKGEFSHYKLHVEYRFIGKQAKKGPGWAFRNNGLMIHGQSAESMALDQDFPTSIEVQLLGGITGKGERSTMNLCTPGTNVVMNDSLIEQHCINSTSETQLDDKWVDVMVEVHGGEVIRHFVDGVEVMHYEKPQLDPRDQYYEKMLPLYGDKMISKGTISLQAESHGTDFRKVELLVLEE</sequence>
<feature type="domain" description="3-keto-alpha-glucoside-1,2-lyase/3-keto-2-hydroxy-glucal hydratase" evidence="2">
    <location>
        <begin position="43"/>
        <end position="271"/>
    </location>
</feature>
<reference evidence="3" key="1">
    <citation type="submission" date="2022-11" db="EMBL/GenBank/DDBJ databases">
        <title>Marilongibacter aestuarii gen. nov., sp. nov., isolated from tidal flat sediment.</title>
        <authorList>
            <person name="Jiayan W."/>
        </authorList>
    </citation>
    <scope>NUCLEOTIDE SEQUENCE</scope>
    <source>
        <strain evidence="3">Z1-6</strain>
    </source>
</reference>
<feature type="signal peptide" evidence="1">
    <location>
        <begin position="1"/>
        <end position="24"/>
    </location>
</feature>
<gene>
    <name evidence="3" type="ORF">OU798_00280</name>
</gene>
<evidence type="ECO:0000313" key="4">
    <source>
        <dbReference type="Proteomes" id="UP001145087"/>
    </source>
</evidence>
<evidence type="ECO:0000313" key="3">
    <source>
        <dbReference type="EMBL" id="MCY1718757.1"/>
    </source>
</evidence>